<feature type="domain" description="FAD-dependent protein C-terminal" evidence="4">
    <location>
        <begin position="231"/>
        <end position="409"/>
    </location>
</feature>
<accession>U7UK28</accession>
<proteinExistence type="predicted"/>
<sequence length="464" mass="51223">MHAVKHYDVIIIGAGPAGIFTALELAGKGLRILIVEKGQDIRSRIETSRNTNALPKDKVRNVVCGWGGAGAFSDGKLTLTTEFGGNLTDYMSAGELREKIAYVDEVYCRFGGAERKVYGGGNEENIRQIQRKAAAADLRFIPARIRHLGTDVNGLILTNMRDFLEGKVDIMADTAVEQIVVEHGAVVGVIIAEQLYRCRYLVSAPGREGSEWFVKEAARMGLQLTSNAVDIGVRVEMPAEILETITQVVYESKLIYFSRSFDDRIRTFCMNPYGFVVTENNDGLLTVNGHSYANRRSENTNFAILVSKKFTDPFHEPIKYGKYIANLANILGGGVIVQRLGDLLDGRRSTEERIRRGLVRPTLQEATPGDLSLVLPYRHLQDIKEMLEALDAIAPGANSRHTLLYGVEVKFYSNRIELNDKLETKIPDFFAIGDGAGITRGLVQASAAGVTVGREILRRAAQEK</sequence>
<dbReference type="PRINTS" id="PR00368">
    <property type="entry name" value="FADPNR"/>
</dbReference>
<dbReference type="Proteomes" id="UP000017090">
    <property type="component" value="Unassembled WGS sequence"/>
</dbReference>
<dbReference type="OrthoDB" id="9762921at2"/>
<dbReference type="STRING" id="1111454.HMPREF1250_1449"/>
<dbReference type="InterPro" id="IPR003953">
    <property type="entry name" value="FAD-dep_OxRdtase_2_FAD-bd"/>
</dbReference>
<keyword evidence="6" id="KW-1185">Reference proteome</keyword>
<evidence type="ECO:0000256" key="2">
    <source>
        <dbReference type="ARBA" id="ARBA00023002"/>
    </source>
</evidence>
<dbReference type="PATRIC" id="fig|1111454.3.peg.1374"/>
<evidence type="ECO:0000313" key="6">
    <source>
        <dbReference type="Proteomes" id="UP000017090"/>
    </source>
</evidence>
<dbReference type="AlphaFoldDB" id="U7UK28"/>
<dbReference type="Pfam" id="PF00890">
    <property type="entry name" value="FAD_binding_2"/>
    <property type="match status" value="1"/>
</dbReference>
<dbReference type="Gene3D" id="3.50.50.60">
    <property type="entry name" value="FAD/NAD(P)-binding domain"/>
    <property type="match status" value="2"/>
</dbReference>
<evidence type="ECO:0000259" key="3">
    <source>
        <dbReference type="Pfam" id="PF00890"/>
    </source>
</evidence>
<dbReference type="PIRSF" id="PIRSF038984">
    <property type="entry name" value="FAD_binding_protein"/>
    <property type="match status" value="1"/>
</dbReference>
<dbReference type="PANTHER" id="PTHR43106:SF1">
    <property type="entry name" value="DEHYDROGENASE-RELATED"/>
    <property type="match status" value="1"/>
</dbReference>
<protein>
    <submittedName>
        <fullName evidence="5">NAD(P)-binding Rossmann-like domain protein</fullName>
    </submittedName>
</protein>
<organism evidence="5 6">
    <name type="scientific">Megasphaera vaginalis</name>
    <name type="common">ex Srinivasan et al. 2021</name>
    <dbReference type="NCBI Taxonomy" id="1111454"/>
    <lineage>
        <taxon>Bacteria</taxon>
        <taxon>Bacillati</taxon>
        <taxon>Bacillota</taxon>
        <taxon>Negativicutes</taxon>
        <taxon>Veillonellales</taxon>
        <taxon>Veillonellaceae</taxon>
        <taxon>Megasphaera</taxon>
    </lineage>
</organism>
<evidence type="ECO:0000256" key="1">
    <source>
        <dbReference type="ARBA" id="ARBA00022630"/>
    </source>
</evidence>
<dbReference type="PANTHER" id="PTHR43106">
    <property type="entry name" value="DEHYDROGENASE-RELATED"/>
    <property type="match status" value="1"/>
</dbReference>
<dbReference type="InterPro" id="IPR049516">
    <property type="entry name" value="FAD-depend_C"/>
</dbReference>
<dbReference type="Pfam" id="PF21688">
    <property type="entry name" value="FAD-depend_C"/>
    <property type="match status" value="1"/>
</dbReference>
<name>U7UK28_9FIRM</name>
<keyword evidence="2" id="KW-0560">Oxidoreductase</keyword>
<feature type="domain" description="FAD-dependent oxidoreductase 2 FAD-binding" evidence="3">
    <location>
        <begin position="8"/>
        <end position="194"/>
    </location>
</feature>
<dbReference type="RefSeq" id="WP_023053871.1">
    <property type="nucleotide sequence ID" value="NZ_AWXA01000037.1"/>
</dbReference>
<dbReference type="EMBL" id="AWXA01000037">
    <property type="protein sequence ID" value="ERT59244.1"/>
    <property type="molecule type" value="Genomic_DNA"/>
</dbReference>
<evidence type="ECO:0000259" key="4">
    <source>
        <dbReference type="Pfam" id="PF21688"/>
    </source>
</evidence>
<reference evidence="5 6" key="1">
    <citation type="submission" date="2013-09" db="EMBL/GenBank/DDBJ databases">
        <authorList>
            <person name="Durkin A.S."/>
            <person name="Haft D.R."/>
            <person name="McCorrison J."/>
            <person name="Torralba M."/>
            <person name="Gillis M."/>
            <person name="Haft D.H."/>
            <person name="Methe B."/>
            <person name="Sutton G."/>
            <person name="Nelson K.E."/>
        </authorList>
    </citation>
    <scope>NUCLEOTIDE SEQUENCE [LARGE SCALE GENOMIC DNA]</scope>
    <source>
        <strain evidence="5 6">BV3C16-1</strain>
    </source>
</reference>
<dbReference type="InterPro" id="IPR036188">
    <property type="entry name" value="FAD/NAD-bd_sf"/>
</dbReference>
<dbReference type="InterPro" id="IPR028348">
    <property type="entry name" value="FAD-binding_protein"/>
</dbReference>
<dbReference type="eggNOG" id="COG2509">
    <property type="taxonomic scope" value="Bacteria"/>
</dbReference>
<comment type="caution">
    <text evidence="5">The sequence shown here is derived from an EMBL/GenBank/DDBJ whole genome shotgun (WGS) entry which is preliminary data.</text>
</comment>
<dbReference type="GO" id="GO:0016491">
    <property type="term" value="F:oxidoreductase activity"/>
    <property type="evidence" value="ECO:0007669"/>
    <property type="project" value="UniProtKB-KW"/>
</dbReference>
<evidence type="ECO:0000313" key="5">
    <source>
        <dbReference type="EMBL" id="ERT59244.1"/>
    </source>
</evidence>
<keyword evidence="1" id="KW-0285">Flavoprotein</keyword>
<gene>
    <name evidence="5" type="ORF">HMPREF1250_1449</name>
</gene>
<dbReference type="SUPFAM" id="SSF51905">
    <property type="entry name" value="FAD/NAD(P)-binding domain"/>
    <property type="match status" value="1"/>
</dbReference>